<dbReference type="AlphaFoldDB" id="A0A2H0UPY5"/>
<gene>
    <name evidence="1" type="ORF">COU09_02185</name>
</gene>
<dbReference type="EMBL" id="PFBB01000023">
    <property type="protein sequence ID" value="PIR88460.1"/>
    <property type="molecule type" value="Genomic_DNA"/>
</dbReference>
<sequence length="103" mass="12002">MCKIKIEDVARQARVLLDHGDAVEDVQQAVFDVLYGESVLDRQEAEWRLSDYNSLEAQSQHLASTLGWSKDWFQAIWNQDTDRHAWLTRQRRINFLCSVPAVL</sequence>
<name>A0A2H0UPY5_9BACT</name>
<comment type="caution">
    <text evidence="1">The sequence shown here is derived from an EMBL/GenBank/DDBJ whole genome shotgun (WGS) entry which is preliminary data.</text>
</comment>
<organism evidence="1 2">
    <name type="scientific">Candidatus Harrisonbacteria bacterium CG10_big_fil_rev_8_21_14_0_10_44_23</name>
    <dbReference type="NCBI Taxonomy" id="1974585"/>
    <lineage>
        <taxon>Bacteria</taxon>
        <taxon>Candidatus Harrisoniibacteriota</taxon>
    </lineage>
</organism>
<proteinExistence type="predicted"/>
<protein>
    <submittedName>
        <fullName evidence="1">Uncharacterized protein</fullName>
    </submittedName>
</protein>
<evidence type="ECO:0000313" key="1">
    <source>
        <dbReference type="EMBL" id="PIR88460.1"/>
    </source>
</evidence>
<dbReference type="Proteomes" id="UP000229615">
    <property type="component" value="Unassembled WGS sequence"/>
</dbReference>
<accession>A0A2H0UPY5</accession>
<evidence type="ECO:0000313" key="2">
    <source>
        <dbReference type="Proteomes" id="UP000229615"/>
    </source>
</evidence>
<reference evidence="2" key="1">
    <citation type="submission" date="2017-09" db="EMBL/GenBank/DDBJ databases">
        <title>Depth-based differentiation of microbial function through sediment-hosted aquifers and enrichment of novel symbionts in the deep terrestrial subsurface.</title>
        <authorList>
            <person name="Probst A.J."/>
            <person name="Ladd B."/>
            <person name="Jarett J.K."/>
            <person name="Geller-Mcgrath D.E."/>
            <person name="Sieber C.M.K."/>
            <person name="Emerson J.B."/>
            <person name="Anantharaman K."/>
            <person name="Thomas B.C."/>
            <person name="Malmstrom R."/>
            <person name="Stieglmeier M."/>
            <person name="Klingl A."/>
            <person name="Woyke T."/>
            <person name="Ryan C.M."/>
            <person name="Banfield J.F."/>
        </authorList>
    </citation>
    <scope>NUCLEOTIDE SEQUENCE [LARGE SCALE GENOMIC DNA]</scope>
</reference>